<sequence>MKNKTSKFLASSAVALMLAPAALSVLPQNVVNADAVGTVSTNTPVYDGNGKANGVTLPSGSQWKLGQQITLNGVAHYQVGNNEYIPASVVTNVTGATNAEDDTNTVGHYVSDNPDAGKTVTAKVTLHIVDVYGNDTGATLPAGSQWKIGEILHANKQSYYQVATNQYVPTNDVTLNSTSTTTNTSDITQDANYGKTGTTLVTATVYDNNGNSTGLTLPKASQWKLGSLMKIGQVAYYQVATNEWLRSTDLNIASDTAVSDNGSYITTSNEIAGQTGSVTSNVEVVNGSGTPIGKTLPAGSQWKLGANVLYYDKQSYYQVASDEYISIAYVRLSTENNTNTSIPTPGNGLIGTTSVAQRTYNTSTNAYDMNLPANTSWKIDRLVVNKYGSYWGEIATNQWVWISNVRLNSGLNLKDYSYYEPDFATSIAK</sequence>
<evidence type="ECO:0000259" key="2">
    <source>
        <dbReference type="Pfam" id="PF03217"/>
    </source>
</evidence>
<protein>
    <recommendedName>
        <fullName evidence="2">S-layer protein C-terminal domain-containing protein</fullName>
    </recommendedName>
</protein>
<gene>
    <name evidence="3" type="ORF">CBP76_00255</name>
</gene>
<dbReference type="InterPro" id="IPR024968">
    <property type="entry name" value="SlpA_C_lactobacillus"/>
</dbReference>
<feature type="domain" description="S-layer protein C-terminal" evidence="2">
    <location>
        <begin position="271"/>
        <end position="327"/>
    </location>
</feature>
<feature type="signal peptide" evidence="1">
    <location>
        <begin position="1"/>
        <end position="33"/>
    </location>
</feature>
<name>A0A2N7AXJ4_9LACO</name>
<dbReference type="RefSeq" id="WP_102194922.1">
    <property type="nucleotide sequence ID" value="NZ_NIPR01000001.1"/>
</dbReference>
<dbReference type="AlphaFoldDB" id="A0A2N7AXJ4"/>
<comment type="caution">
    <text evidence="3">The sequence shown here is derived from an EMBL/GenBank/DDBJ whole genome shotgun (WGS) entry which is preliminary data.</text>
</comment>
<dbReference type="Proteomes" id="UP000235649">
    <property type="component" value="Unassembled WGS sequence"/>
</dbReference>
<reference evidence="3 4" key="1">
    <citation type="submission" date="2017-05" db="EMBL/GenBank/DDBJ databases">
        <title>Lactobacillus nurukis nov., sp. nov., isolated from nuruk.</title>
        <authorList>
            <person name="Kim S.-J."/>
        </authorList>
    </citation>
    <scope>NUCLEOTIDE SEQUENCE [LARGE SCALE GENOMIC DNA]</scope>
    <source>
        <strain evidence="3 4">SYF10-1a</strain>
    </source>
</reference>
<dbReference type="EMBL" id="NIPR01000001">
    <property type="protein sequence ID" value="PMD73811.1"/>
    <property type="molecule type" value="Genomic_DNA"/>
</dbReference>
<proteinExistence type="predicted"/>
<feature type="chain" id="PRO_5014827741" description="S-layer protein C-terminal domain-containing protein" evidence="1">
    <location>
        <begin position="34"/>
        <end position="429"/>
    </location>
</feature>
<keyword evidence="1" id="KW-0732">Signal</keyword>
<evidence type="ECO:0000313" key="3">
    <source>
        <dbReference type="EMBL" id="PMD73811.1"/>
    </source>
</evidence>
<organism evidence="3 4">
    <name type="scientific">Companilactobacillus nuruki</name>
    <dbReference type="NCBI Taxonomy" id="1993540"/>
    <lineage>
        <taxon>Bacteria</taxon>
        <taxon>Bacillati</taxon>
        <taxon>Bacillota</taxon>
        <taxon>Bacilli</taxon>
        <taxon>Lactobacillales</taxon>
        <taxon>Lactobacillaceae</taxon>
        <taxon>Companilactobacillus</taxon>
    </lineage>
</organism>
<feature type="domain" description="S-layer protein C-terminal" evidence="2">
    <location>
        <begin position="202"/>
        <end position="243"/>
    </location>
</feature>
<dbReference type="OrthoDB" id="2320778at2"/>
<evidence type="ECO:0000313" key="4">
    <source>
        <dbReference type="Proteomes" id="UP000235649"/>
    </source>
</evidence>
<dbReference type="Pfam" id="PF03217">
    <property type="entry name" value="SlpA"/>
    <property type="match status" value="3"/>
</dbReference>
<accession>A0A2N7AXJ4</accession>
<keyword evidence="4" id="KW-1185">Reference proteome</keyword>
<evidence type="ECO:0000256" key="1">
    <source>
        <dbReference type="SAM" id="SignalP"/>
    </source>
</evidence>
<feature type="domain" description="S-layer protein C-terminal" evidence="2">
    <location>
        <begin position="38"/>
        <end position="88"/>
    </location>
</feature>